<dbReference type="PANTHER" id="PTHR45723">
    <property type="entry name" value="SERINE/THREONINE-PROTEIN KINASE RIO1"/>
    <property type="match status" value="1"/>
</dbReference>
<dbReference type="EC" id="2.7.11.1" evidence="2"/>
<feature type="domain" description="Protein kinase" evidence="12">
    <location>
        <begin position="54"/>
        <end position="261"/>
    </location>
</feature>
<dbReference type="InterPro" id="IPR000687">
    <property type="entry name" value="RIO_kinase"/>
</dbReference>
<dbReference type="GO" id="GO:0005524">
    <property type="term" value="F:ATP binding"/>
    <property type="evidence" value="ECO:0007669"/>
    <property type="project" value="UniProtKB-KW"/>
</dbReference>
<dbReference type="Gene3D" id="1.10.510.10">
    <property type="entry name" value="Transferase(Phosphotransferase) domain 1"/>
    <property type="match status" value="1"/>
</dbReference>
<keyword evidence="6" id="KW-0547">Nucleotide-binding</keyword>
<evidence type="ECO:0000256" key="10">
    <source>
        <dbReference type="ARBA" id="ARBA00047899"/>
    </source>
</evidence>
<dbReference type="EMBL" id="SUTG01000009">
    <property type="protein sequence ID" value="MBE6512124.1"/>
    <property type="molecule type" value="Genomic_DNA"/>
</dbReference>
<keyword evidence="8" id="KW-0067">ATP-binding</keyword>
<gene>
    <name evidence="13" type="ORF">E7Z75_03080</name>
</gene>
<evidence type="ECO:0000256" key="3">
    <source>
        <dbReference type="ARBA" id="ARBA00022527"/>
    </source>
</evidence>
<dbReference type="PROSITE" id="PS50011">
    <property type="entry name" value="PROTEIN_KINASE_DOM"/>
    <property type="match status" value="1"/>
</dbReference>
<evidence type="ECO:0000256" key="1">
    <source>
        <dbReference type="ARBA" id="ARBA00009196"/>
    </source>
</evidence>
<name>A0A8T3VKR4_METOL</name>
<evidence type="ECO:0000256" key="8">
    <source>
        <dbReference type="ARBA" id="ARBA00022840"/>
    </source>
</evidence>
<evidence type="ECO:0000256" key="6">
    <source>
        <dbReference type="ARBA" id="ARBA00022741"/>
    </source>
</evidence>
<dbReference type="InterPro" id="IPR000719">
    <property type="entry name" value="Prot_kinase_dom"/>
</dbReference>
<evidence type="ECO:0000313" key="13">
    <source>
        <dbReference type="EMBL" id="MBE6512124.1"/>
    </source>
</evidence>
<evidence type="ECO:0000313" key="14">
    <source>
        <dbReference type="Proteomes" id="UP000732619"/>
    </source>
</evidence>
<dbReference type="SMART" id="SM00090">
    <property type="entry name" value="RIO"/>
    <property type="match status" value="1"/>
</dbReference>
<dbReference type="GO" id="GO:0046872">
    <property type="term" value="F:metal ion binding"/>
    <property type="evidence" value="ECO:0007669"/>
    <property type="project" value="UniProtKB-KW"/>
</dbReference>
<comment type="similarity">
    <text evidence="1">Belongs to the protein kinase superfamily. RIO-type Ser/Thr kinase family.</text>
</comment>
<evidence type="ECO:0000256" key="11">
    <source>
        <dbReference type="ARBA" id="ARBA00048679"/>
    </source>
</evidence>
<comment type="catalytic activity">
    <reaction evidence="10">
        <text>L-threonyl-[protein] + ATP = O-phospho-L-threonyl-[protein] + ADP + H(+)</text>
        <dbReference type="Rhea" id="RHEA:46608"/>
        <dbReference type="Rhea" id="RHEA-COMP:11060"/>
        <dbReference type="Rhea" id="RHEA-COMP:11605"/>
        <dbReference type="ChEBI" id="CHEBI:15378"/>
        <dbReference type="ChEBI" id="CHEBI:30013"/>
        <dbReference type="ChEBI" id="CHEBI:30616"/>
        <dbReference type="ChEBI" id="CHEBI:61977"/>
        <dbReference type="ChEBI" id="CHEBI:456216"/>
        <dbReference type="EC" id="2.7.11.1"/>
    </reaction>
</comment>
<organism evidence="13 14">
    <name type="scientific">Methanobrevibacter olleyae</name>
    <dbReference type="NCBI Taxonomy" id="294671"/>
    <lineage>
        <taxon>Archaea</taxon>
        <taxon>Methanobacteriati</taxon>
        <taxon>Methanobacteriota</taxon>
        <taxon>Methanomada group</taxon>
        <taxon>Methanobacteria</taxon>
        <taxon>Methanobacteriales</taxon>
        <taxon>Methanobacteriaceae</taxon>
        <taxon>Methanobrevibacter</taxon>
    </lineage>
</organism>
<proteinExistence type="inferred from homology"/>
<evidence type="ECO:0000256" key="4">
    <source>
        <dbReference type="ARBA" id="ARBA00022679"/>
    </source>
</evidence>
<dbReference type="InterPro" id="IPR011009">
    <property type="entry name" value="Kinase-like_dom_sf"/>
</dbReference>
<comment type="caution">
    <text evidence="13">The sequence shown here is derived from an EMBL/GenBank/DDBJ whole genome shotgun (WGS) entry which is preliminary data.</text>
</comment>
<keyword evidence="7 13" id="KW-0418">Kinase</keyword>
<sequence>MGENPRVAKADAEVQKLISQKRIKDSNDRKVSSEIFDKATLQVLYKLANQGYLDVLNGAISTGKEANVLKGIKDDGSIVAVKIYRIATSDFKKMQYYIAGDPRFNVRSSNKRQLINNWVNKEYRNLTRLKDAGVNVPEAITSLNNVLIIEFIGDEDGNPAPTVKNLPPQDPIDFYEKLVDQMDKFINKANLIHGDLSSYNILNFDEEPVIIDVSQSVVKDHVIARDLLERDIKNISFEFSKMGVDTSIEDLTNRLIKDDYL</sequence>
<reference evidence="13" key="1">
    <citation type="submission" date="2019-04" db="EMBL/GenBank/DDBJ databases">
        <title>Evolution of Biomass-Degrading Anaerobic Consortia Revealed by Metagenomics.</title>
        <authorList>
            <person name="Peng X."/>
        </authorList>
    </citation>
    <scope>NUCLEOTIDE SEQUENCE</scope>
    <source>
        <strain evidence="13">SIG14</strain>
    </source>
</reference>
<protein>
    <recommendedName>
        <fullName evidence="2">non-specific serine/threonine protein kinase</fullName>
        <ecNumber evidence="2">2.7.11.1</ecNumber>
    </recommendedName>
</protein>
<dbReference type="InterPro" id="IPR051272">
    <property type="entry name" value="RIO-type_Ser/Thr_kinase"/>
</dbReference>
<dbReference type="GO" id="GO:0004674">
    <property type="term" value="F:protein serine/threonine kinase activity"/>
    <property type="evidence" value="ECO:0007669"/>
    <property type="project" value="UniProtKB-KW"/>
</dbReference>
<dbReference type="AlphaFoldDB" id="A0A8T3VKR4"/>
<evidence type="ECO:0000259" key="12">
    <source>
        <dbReference type="PROSITE" id="PS50011"/>
    </source>
</evidence>
<keyword evidence="3" id="KW-0723">Serine/threonine-protein kinase</keyword>
<dbReference type="Pfam" id="PF01163">
    <property type="entry name" value="RIO1"/>
    <property type="match status" value="1"/>
</dbReference>
<comment type="catalytic activity">
    <reaction evidence="11">
        <text>L-seryl-[protein] + ATP = O-phospho-L-seryl-[protein] + ADP + H(+)</text>
        <dbReference type="Rhea" id="RHEA:17989"/>
        <dbReference type="Rhea" id="RHEA-COMP:9863"/>
        <dbReference type="Rhea" id="RHEA-COMP:11604"/>
        <dbReference type="ChEBI" id="CHEBI:15378"/>
        <dbReference type="ChEBI" id="CHEBI:29999"/>
        <dbReference type="ChEBI" id="CHEBI:30616"/>
        <dbReference type="ChEBI" id="CHEBI:83421"/>
        <dbReference type="ChEBI" id="CHEBI:456216"/>
        <dbReference type="EC" id="2.7.11.1"/>
    </reaction>
</comment>
<evidence type="ECO:0000256" key="7">
    <source>
        <dbReference type="ARBA" id="ARBA00022777"/>
    </source>
</evidence>
<accession>A0A8T3VKR4</accession>
<dbReference type="Gene3D" id="3.30.200.20">
    <property type="entry name" value="Phosphorylase Kinase, domain 1"/>
    <property type="match status" value="1"/>
</dbReference>
<keyword evidence="5" id="KW-0479">Metal-binding</keyword>
<dbReference type="CDD" id="cd05145">
    <property type="entry name" value="RIO1_like"/>
    <property type="match status" value="1"/>
</dbReference>
<evidence type="ECO:0000256" key="9">
    <source>
        <dbReference type="ARBA" id="ARBA00022842"/>
    </source>
</evidence>
<dbReference type="SUPFAM" id="SSF56112">
    <property type="entry name" value="Protein kinase-like (PK-like)"/>
    <property type="match status" value="1"/>
</dbReference>
<keyword evidence="9" id="KW-0460">Magnesium</keyword>
<keyword evidence="4" id="KW-0808">Transferase</keyword>
<dbReference type="InterPro" id="IPR018934">
    <property type="entry name" value="RIO_dom"/>
</dbReference>
<dbReference type="Proteomes" id="UP000732619">
    <property type="component" value="Unassembled WGS sequence"/>
</dbReference>
<evidence type="ECO:0000256" key="2">
    <source>
        <dbReference type="ARBA" id="ARBA00012513"/>
    </source>
</evidence>
<evidence type="ECO:0000256" key="5">
    <source>
        <dbReference type="ARBA" id="ARBA00022723"/>
    </source>
</evidence>